<keyword evidence="13" id="KW-1185">Reference proteome</keyword>
<comment type="similarity">
    <text evidence="2">Belongs to the GSP G family.</text>
</comment>
<comment type="subcellular location">
    <subcellularLocation>
        <location evidence="1">Cell inner membrane</location>
        <topology evidence="1">Single-pass membrane protein</topology>
    </subcellularLocation>
</comment>
<evidence type="ECO:0000256" key="4">
    <source>
        <dbReference type="ARBA" id="ARBA00022475"/>
    </source>
</evidence>
<dbReference type="InterPro" id="IPR045584">
    <property type="entry name" value="Pilin-like"/>
</dbReference>
<evidence type="ECO:0000313" key="13">
    <source>
        <dbReference type="Proteomes" id="UP000234271"/>
    </source>
</evidence>
<dbReference type="RefSeq" id="WP_062149207.1">
    <property type="nucleotide sequence ID" value="NZ_CP012373.2"/>
</dbReference>
<dbReference type="AlphaFoldDB" id="A0A2N9YB30"/>
<keyword evidence="8 10" id="KW-1133">Transmembrane helix</keyword>
<keyword evidence="9 10" id="KW-0472">Membrane</keyword>
<dbReference type="KEGG" id="blep:AL038_03700"/>
<keyword evidence="5" id="KW-0488">Methylation</keyword>
<dbReference type="STRING" id="288004.AL038_03700"/>
<keyword evidence="7 10" id="KW-0812">Transmembrane</keyword>
<evidence type="ECO:0000256" key="3">
    <source>
        <dbReference type="ARBA" id="ARBA00020042"/>
    </source>
</evidence>
<dbReference type="PANTHER" id="PTHR30093">
    <property type="entry name" value="GENERAL SECRETION PATHWAY PROTEIN G"/>
    <property type="match status" value="1"/>
</dbReference>
<evidence type="ECO:0000259" key="11">
    <source>
        <dbReference type="Pfam" id="PF08334"/>
    </source>
</evidence>
<sequence length="143" mass="15447">MQKQTGFTLLEMLVVLVIIGLLAGLVGPRLMGQAETAKIKTTDTQVKMLKGSLDTMRLDIGRYPTTEEGLALLAVAPQDQVIKTLWKGPYVDGAVPLDPWNHAYQYSNVKSANGNPFTLYSFGADGQKGGTDENTDIGFLATN</sequence>
<keyword evidence="6" id="KW-0997">Cell inner membrane</keyword>
<dbReference type="InterPro" id="IPR013545">
    <property type="entry name" value="T2SS_protein-GspG_C"/>
</dbReference>
<dbReference type="SUPFAM" id="SSF54523">
    <property type="entry name" value="Pili subunits"/>
    <property type="match status" value="1"/>
</dbReference>
<dbReference type="NCBIfam" id="TIGR02532">
    <property type="entry name" value="IV_pilin_GFxxxE"/>
    <property type="match status" value="1"/>
</dbReference>
<organism evidence="12 13">
    <name type="scientific">Beggiatoa leptomitoformis</name>
    <dbReference type="NCBI Taxonomy" id="288004"/>
    <lineage>
        <taxon>Bacteria</taxon>
        <taxon>Pseudomonadati</taxon>
        <taxon>Pseudomonadota</taxon>
        <taxon>Gammaproteobacteria</taxon>
        <taxon>Thiotrichales</taxon>
        <taxon>Thiotrichaceae</taxon>
        <taxon>Beggiatoa</taxon>
    </lineage>
</organism>
<evidence type="ECO:0000256" key="2">
    <source>
        <dbReference type="ARBA" id="ARBA00009984"/>
    </source>
</evidence>
<feature type="transmembrane region" description="Helical" evidence="10">
    <location>
        <begin position="6"/>
        <end position="26"/>
    </location>
</feature>
<evidence type="ECO:0000256" key="9">
    <source>
        <dbReference type="ARBA" id="ARBA00023136"/>
    </source>
</evidence>
<dbReference type="Pfam" id="PF07963">
    <property type="entry name" value="N_methyl"/>
    <property type="match status" value="1"/>
</dbReference>
<evidence type="ECO:0000256" key="6">
    <source>
        <dbReference type="ARBA" id="ARBA00022519"/>
    </source>
</evidence>
<evidence type="ECO:0000313" key="12">
    <source>
        <dbReference type="EMBL" id="AUI67644.1"/>
    </source>
</evidence>
<evidence type="ECO:0000256" key="8">
    <source>
        <dbReference type="ARBA" id="ARBA00022989"/>
    </source>
</evidence>
<reference evidence="13" key="1">
    <citation type="submission" date="2016-12" db="EMBL/GenBank/DDBJ databases">
        <title>Complete Genome Sequence of Beggiatoa leptomitiformis D-401.</title>
        <authorList>
            <person name="Fomenkov A."/>
            <person name="Vincze T."/>
            <person name="Grabovich M."/>
            <person name="Anton B.P."/>
            <person name="Dubinina G."/>
            <person name="Orlova M."/>
            <person name="Belousova E."/>
            <person name="Roberts R.J."/>
        </authorList>
    </citation>
    <scope>NUCLEOTIDE SEQUENCE [LARGE SCALE GENOMIC DNA]</scope>
    <source>
        <strain evidence="13">D-401</strain>
    </source>
</reference>
<feature type="domain" description="Type II secretion system protein GspG C-terminal" evidence="11">
    <location>
        <begin position="29"/>
        <end position="138"/>
    </location>
</feature>
<evidence type="ECO:0000256" key="1">
    <source>
        <dbReference type="ARBA" id="ARBA00004377"/>
    </source>
</evidence>
<dbReference type="InterPro" id="IPR012902">
    <property type="entry name" value="N_methyl_site"/>
</dbReference>
<evidence type="ECO:0000256" key="7">
    <source>
        <dbReference type="ARBA" id="ARBA00022692"/>
    </source>
</evidence>
<proteinExistence type="inferred from homology"/>
<dbReference type="Gene3D" id="3.30.700.10">
    <property type="entry name" value="Glycoprotein, Type 4 Pilin"/>
    <property type="match status" value="1"/>
</dbReference>
<dbReference type="InterPro" id="IPR000983">
    <property type="entry name" value="Bac_GSPG_pilin"/>
</dbReference>
<dbReference type="GO" id="GO:0015627">
    <property type="term" value="C:type II protein secretion system complex"/>
    <property type="evidence" value="ECO:0007669"/>
    <property type="project" value="InterPro"/>
</dbReference>
<dbReference type="InterPro" id="IPR010054">
    <property type="entry name" value="Type2_sec_GspG"/>
</dbReference>
<accession>A0A2N9YB30</accession>
<name>A0A2N9YB30_9GAMM</name>
<dbReference type="PRINTS" id="PR00813">
    <property type="entry name" value="BCTERIALGSPG"/>
</dbReference>
<evidence type="ECO:0000256" key="5">
    <source>
        <dbReference type="ARBA" id="ARBA00022481"/>
    </source>
</evidence>
<dbReference type="NCBIfam" id="TIGR01710">
    <property type="entry name" value="typeII_sec_gspG"/>
    <property type="match status" value="1"/>
</dbReference>
<dbReference type="Proteomes" id="UP000234271">
    <property type="component" value="Chromosome"/>
</dbReference>
<dbReference type="Pfam" id="PF08334">
    <property type="entry name" value="T2SSG"/>
    <property type="match status" value="1"/>
</dbReference>
<dbReference type="PROSITE" id="PS00409">
    <property type="entry name" value="PROKAR_NTER_METHYL"/>
    <property type="match status" value="1"/>
</dbReference>
<protein>
    <recommendedName>
        <fullName evidence="3">Type II secretion system core protein G</fullName>
    </recommendedName>
</protein>
<dbReference type="GO" id="GO:0005886">
    <property type="term" value="C:plasma membrane"/>
    <property type="evidence" value="ECO:0007669"/>
    <property type="project" value="UniProtKB-SubCell"/>
</dbReference>
<dbReference type="PANTHER" id="PTHR30093:SF45">
    <property type="entry name" value="TYPE II SECRETION SYSTEM CORE PROTEIN G"/>
    <property type="match status" value="1"/>
</dbReference>
<keyword evidence="4" id="KW-1003">Cell membrane</keyword>
<evidence type="ECO:0000256" key="10">
    <source>
        <dbReference type="SAM" id="Phobius"/>
    </source>
</evidence>
<gene>
    <name evidence="12" type="primary">gspG</name>
    <name evidence="12" type="ORF">BLE401_02320</name>
</gene>
<dbReference type="GO" id="GO:0015628">
    <property type="term" value="P:protein secretion by the type II secretion system"/>
    <property type="evidence" value="ECO:0007669"/>
    <property type="project" value="InterPro"/>
</dbReference>
<dbReference type="EMBL" id="CP018889">
    <property type="protein sequence ID" value="AUI67644.1"/>
    <property type="molecule type" value="Genomic_DNA"/>
</dbReference>
<dbReference type="OrthoDB" id="9795612at2"/>